<dbReference type="AlphaFoldDB" id="V7IAV5"/>
<comment type="similarity">
    <text evidence="2">Belongs to the RbfA family.</text>
</comment>
<evidence type="ECO:0000313" key="4">
    <source>
        <dbReference type="Proteomes" id="UP000017747"/>
    </source>
</evidence>
<dbReference type="eggNOG" id="COG0858">
    <property type="taxonomic scope" value="Bacteria"/>
</dbReference>
<dbReference type="Gene3D" id="3.30.300.20">
    <property type="match status" value="1"/>
</dbReference>
<accession>V7IAV5</accession>
<keyword evidence="1 2" id="KW-0690">Ribosome biogenesis</keyword>
<dbReference type="PANTHER" id="PTHR33515">
    <property type="entry name" value="RIBOSOME-BINDING FACTOR A, CHLOROPLASTIC-RELATED"/>
    <property type="match status" value="1"/>
</dbReference>
<comment type="function">
    <text evidence="2">One of several proteins that assist in the late maturation steps of the functional core of the 30S ribosomal subunit. Associates with free 30S ribosomal subunits (but not with 30S subunits that are part of 70S ribosomes or polysomes). Required for efficient processing of 16S rRNA. May interact with the 5'-terminal helix region of 16S rRNA.</text>
</comment>
<dbReference type="InterPro" id="IPR023799">
    <property type="entry name" value="RbfA_dom_sf"/>
</dbReference>
<dbReference type="NCBIfam" id="TIGR00082">
    <property type="entry name" value="rbfA"/>
    <property type="match status" value="1"/>
</dbReference>
<keyword evidence="4" id="KW-1185">Reference proteome</keyword>
<dbReference type="PATRIC" id="fig|994573.3.peg.610"/>
<dbReference type="PANTHER" id="PTHR33515:SF1">
    <property type="entry name" value="RIBOSOME-BINDING FACTOR A, CHLOROPLASTIC-RELATED"/>
    <property type="match status" value="1"/>
</dbReference>
<dbReference type="Pfam" id="PF02033">
    <property type="entry name" value="RBFA"/>
    <property type="match status" value="1"/>
</dbReference>
<dbReference type="InterPro" id="IPR015946">
    <property type="entry name" value="KH_dom-like_a/b"/>
</dbReference>
<dbReference type="EMBL" id="AXUN02000046">
    <property type="protein sequence ID" value="ETA81987.1"/>
    <property type="molecule type" value="Genomic_DNA"/>
</dbReference>
<dbReference type="HAMAP" id="MF_00003">
    <property type="entry name" value="RbfA"/>
    <property type="match status" value="1"/>
</dbReference>
<organism evidence="3 4">
    <name type="scientific">Youngiibacter fragilis 232.1</name>
    <dbReference type="NCBI Taxonomy" id="994573"/>
    <lineage>
        <taxon>Bacteria</taxon>
        <taxon>Bacillati</taxon>
        <taxon>Bacillota</taxon>
        <taxon>Clostridia</taxon>
        <taxon>Eubacteriales</taxon>
        <taxon>Clostridiaceae</taxon>
        <taxon>Youngiibacter</taxon>
    </lineage>
</organism>
<dbReference type="GO" id="GO:0030490">
    <property type="term" value="P:maturation of SSU-rRNA"/>
    <property type="evidence" value="ECO:0007669"/>
    <property type="project" value="UniProtKB-UniRule"/>
</dbReference>
<sequence>MARYRSGRINEEMKKELASLIMTDIKDPRLTAMVSITEVEVTKDLSYAKVYVSIFGSEKEKSDSLEAIKNASSFLRREIGRRMNLRHTPELVIMLDTTIDRGMHIDDLIRRISTDKDDKNGTT</sequence>
<dbReference type="RefSeq" id="WP_023387885.1">
    <property type="nucleotide sequence ID" value="NZ_AXUN02000046.1"/>
</dbReference>
<reference evidence="3 4" key="1">
    <citation type="journal article" date="2014" name="Genome Announc.">
        <title>Genome Sequence of Youngiibacter fragilis, the Type Strain of the Genus Youngiibacter.</title>
        <authorList>
            <person name="Wawrik C.B."/>
            <person name="Callaghan A.V."/>
            <person name="Stamps B.W."/>
            <person name="Wawrik B."/>
        </authorList>
    </citation>
    <scope>NUCLEOTIDE SEQUENCE [LARGE SCALE GENOMIC DNA]</scope>
    <source>
        <strain evidence="3 4">232.1</strain>
    </source>
</reference>
<evidence type="ECO:0000313" key="3">
    <source>
        <dbReference type="EMBL" id="ETA81987.1"/>
    </source>
</evidence>
<protein>
    <recommendedName>
        <fullName evidence="2">Ribosome-binding factor A</fullName>
    </recommendedName>
</protein>
<dbReference type="OrthoDB" id="307788at2"/>
<comment type="caution">
    <text evidence="3">The sequence shown here is derived from an EMBL/GenBank/DDBJ whole genome shotgun (WGS) entry which is preliminary data.</text>
</comment>
<comment type="subcellular location">
    <subcellularLocation>
        <location evidence="2">Cytoplasm</location>
    </subcellularLocation>
</comment>
<comment type="subunit">
    <text evidence="2">Monomer. Binds 30S ribosomal subunits, but not 50S ribosomal subunits or 70S ribosomes.</text>
</comment>
<gene>
    <name evidence="2" type="primary">rbfA</name>
    <name evidence="3" type="ORF">T472_0203240</name>
</gene>
<dbReference type="GO" id="GO:0043024">
    <property type="term" value="F:ribosomal small subunit binding"/>
    <property type="evidence" value="ECO:0007669"/>
    <property type="project" value="TreeGrafter"/>
</dbReference>
<dbReference type="Proteomes" id="UP000017747">
    <property type="component" value="Unassembled WGS sequence"/>
</dbReference>
<evidence type="ECO:0000256" key="2">
    <source>
        <dbReference type="HAMAP-Rule" id="MF_00003"/>
    </source>
</evidence>
<keyword evidence="2" id="KW-0963">Cytoplasm</keyword>
<dbReference type="SUPFAM" id="SSF89919">
    <property type="entry name" value="Ribosome-binding factor A, RbfA"/>
    <property type="match status" value="1"/>
</dbReference>
<proteinExistence type="inferred from homology"/>
<dbReference type="STRING" id="994573.T472_0203240"/>
<dbReference type="PROSITE" id="PS01319">
    <property type="entry name" value="RBFA"/>
    <property type="match status" value="1"/>
</dbReference>
<evidence type="ECO:0000256" key="1">
    <source>
        <dbReference type="ARBA" id="ARBA00022517"/>
    </source>
</evidence>
<name>V7IAV5_9CLOT</name>
<dbReference type="InterPro" id="IPR020053">
    <property type="entry name" value="Ribosome-bd_factorA_CS"/>
</dbReference>
<dbReference type="GO" id="GO:0005829">
    <property type="term" value="C:cytosol"/>
    <property type="evidence" value="ECO:0007669"/>
    <property type="project" value="TreeGrafter"/>
</dbReference>
<dbReference type="InterPro" id="IPR000238">
    <property type="entry name" value="RbfA"/>
</dbReference>